<dbReference type="GeneID" id="108745052"/>
<dbReference type="Gene3D" id="2.60.40.150">
    <property type="entry name" value="C2 domain"/>
    <property type="match status" value="1"/>
</dbReference>
<name>A0A1W4XVV2_AGRPL</name>
<feature type="region of interest" description="Disordered" evidence="2">
    <location>
        <begin position="1"/>
        <end position="24"/>
    </location>
</feature>
<dbReference type="SMART" id="SM00239">
    <property type="entry name" value="C2"/>
    <property type="match status" value="1"/>
</dbReference>
<dbReference type="InterPro" id="IPR039725">
    <property type="entry name" value="CC2D1A/B"/>
</dbReference>
<dbReference type="PROSITE" id="PS50004">
    <property type="entry name" value="C2"/>
    <property type="match status" value="1"/>
</dbReference>
<evidence type="ECO:0000259" key="3">
    <source>
        <dbReference type="PROSITE" id="PS50004"/>
    </source>
</evidence>
<feature type="compositionally biased region" description="Basic and acidic residues" evidence="2">
    <location>
        <begin position="362"/>
        <end position="373"/>
    </location>
</feature>
<dbReference type="KEGG" id="apln:108745052"/>
<sequence>MFGKKKPDRSKPTRRADRSGNLSQFGLFDVPTNLSVVGNMDEDMHFNETDSDLEAELLALSGDSGSSSYVKRSKDVTNIDTTESESKDNSADDESVDENDPELLSELNEITGVSKKVQSIPTPSESVSVTTDTQKLLEARLEMYKVAEQNAKTAGETSRARRFNRGIKQLQDLIKQAKQGKTIPEEDIPPEVSTKPHTHTDDDNSQLQPNRTAPPPPTSTGTPVPDDEPSSPVYVPVESDSTSVLKPENEELLKMLNTRKTEYKMAALKAKKSGDNQNAISYIKVAKQFEVVIKAVEEGQEVDLSEMPGPPAPAETILEKNKTQTGSDSLGEINVPDDIPEPTLLSASSLLEDLQQRLEVYQKQEEKAKEEGNSSKVRRMGRIVKQFEDAIKLHKNGKPIPLDELPTPPGYAPLKTDDGDSPKSSEAAAAPSPSKPALPAKPKGEESGSKPKPMPAARISGNRKTTTQADKQLAELLERQKQFKLAALKAKQKGEIAEAKEFLRTAKGFDPLIEAAEGGLPVDFASLPLPPTEKAHLEDEVEVVMAEECTEDDQGTLDVLKRLEQQLVKQIKMCIETRDHNKAIGDVAGANRFENLALSVSKDLDTLRLARKTALNEKSQVPKFHYETKHFSIVKTFTELNDNDLELTIVRGVNYNCSNPNEIDTYVRFEFPWPQEEPVKNKTSVVRNTNNPEYNMMFWLPIQRKARACQRVFKRHGIKFEVYSKGCSASNIFGCFRGLFRGDTLLGSVTVKLQPLETQCEIHDSFDLLEGRKKVGGKLEIRIRIRDPILTREVEQTSERWLIIDSLT</sequence>
<protein>
    <submittedName>
        <fullName evidence="5">Coiled-coil and C2 domain-containing protein 1-like isoform X1</fullName>
    </submittedName>
</protein>
<dbReference type="OrthoDB" id="19996at2759"/>
<dbReference type="CDD" id="cd08690">
    <property type="entry name" value="C2_Freud-1"/>
    <property type="match status" value="1"/>
</dbReference>
<dbReference type="InterPro" id="IPR035892">
    <property type="entry name" value="C2_domain_sf"/>
</dbReference>
<organism evidence="4 5">
    <name type="scientific">Agrilus planipennis</name>
    <name type="common">Emerald ash borer</name>
    <name type="synonym">Agrilus marcopoli</name>
    <dbReference type="NCBI Taxonomy" id="224129"/>
    <lineage>
        <taxon>Eukaryota</taxon>
        <taxon>Metazoa</taxon>
        <taxon>Ecdysozoa</taxon>
        <taxon>Arthropoda</taxon>
        <taxon>Hexapoda</taxon>
        <taxon>Insecta</taxon>
        <taxon>Pterygota</taxon>
        <taxon>Neoptera</taxon>
        <taxon>Endopterygota</taxon>
        <taxon>Coleoptera</taxon>
        <taxon>Polyphaga</taxon>
        <taxon>Elateriformia</taxon>
        <taxon>Buprestoidea</taxon>
        <taxon>Buprestidae</taxon>
        <taxon>Agrilinae</taxon>
        <taxon>Agrilus</taxon>
    </lineage>
</organism>
<dbReference type="PANTHER" id="PTHR13076">
    <property type="entry name" value="COILED-COIL AND C2 DOMAIN-CONTAINING PROTEIN 1-LIKE"/>
    <property type="match status" value="1"/>
</dbReference>
<dbReference type="SMART" id="SM00685">
    <property type="entry name" value="DM14"/>
    <property type="match status" value="4"/>
</dbReference>
<evidence type="ECO:0000256" key="1">
    <source>
        <dbReference type="ARBA" id="ARBA00010672"/>
    </source>
</evidence>
<feature type="compositionally biased region" description="Acidic residues" evidence="2">
    <location>
        <begin position="91"/>
        <end position="101"/>
    </location>
</feature>
<keyword evidence="4" id="KW-1185">Reference proteome</keyword>
<reference evidence="5" key="1">
    <citation type="submission" date="2025-08" db="UniProtKB">
        <authorList>
            <consortium name="RefSeq"/>
        </authorList>
    </citation>
    <scope>IDENTIFICATION</scope>
    <source>
        <tissue evidence="5">Entire body</tissue>
    </source>
</reference>
<proteinExistence type="inferred from homology"/>
<comment type="similarity">
    <text evidence="1">Belongs to the CC2D1 family.</text>
</comment>
<dbReference type="RefSeq" id="XP_018336598.1">
    <property type="nucleotide sequence ID" value="XM_018481096.2"/>
</dbReference>
<dbReference type="InterPro" id="IPR006608">
    <property type="entry name" value="CC2D1A/B_DM14"/>
</dbReference>
<feature type="region of interest" description="Disordered" evidence="2">
    <location>
        <begin position="395"/>
        <end position="467"/>
    </location>
</feature>
<dbReference type="Pfam" id="PF21528">
    <property type="entry name" value="CC2D1A-B_DM14"/>
    <property type="match status" value="4"/>
</dbReference>
<evidence type="ECO:0000256" key="2">
    <source>
        <dbReference type="SAM" id="MobiDB-lite"/>
    </source>
</evidence>
<feature type="region of interest" description="Disordered" evidence="2">
    <location>
        <begin position="323"/>
        <end position="342"/>
    </location>
</feature>
<dbReference type="FunCoup" id="A0A1W4XVV2">
    <property type="interactions" value="1197"/>
</dbReference>
<feature type="region of interest" description="Disordered" evidence="2">
    <location>
        <begin position="362"/>
        <end position="381"/>
    </location>
</feature>
<feature type="domain" description="C2" evidence="3">
    <location>
        <begin position="625"/>
        <end position="766"/>
    </location>
</feature>
<feature type="compositionally biased region" description="Basic and acidic residues" evidence="2">
    <location>
        <begin position="9"/>
        <end position="18"/>
    </location>
</feature>
<dbReference type="Pfam" id="PF00168">
    <property type="entry name" value="C2"/>
    <property type="match status" value="1"/>
</dbReference>
<accession>A0A1W4XVV2</accession>
<dbReference type="PANTHER" id="PTHR13076:SF9">
    <property type="entry name" value="COILED-COIL AND C2 DOMAIN-CONTAINING PROTEIN 1-LIKE"/>
    <property type="match status" value="1"/>
</dbReference>
<dbReference type="InterPro" id="IPR037772">
    <property type="entry name" value="C2_Freud"/>
</dbReference>
<feature type="region of interest" description="Disordered" evidence="2">
    <location>
        <begin position="149"/>
        <end position="250"/>
    </location>
</feature>
<feature type="region of interest" description="Disordered" evidence="2">
    <location>
        <begin position="57"/>
        <end position="101"/>
    </location>
</feature>
<gene>
    <name evidence="5" type="primary">LOC108745052</name>
</gene>
<evidence type="ECO:0000313" key="5">
    <source>
        <dbReference type="RefSeq" id="XP_018336598.1"/>
    </source>
</evidence>
<dbReference type="STRING" id="224129.A0A1W4XVV2"/>
<dbReference type="Proteomes" id="UP000192223">
    <property type="component" value="Unplaced"/>
</dbReference>
<feature type="compositionally biased region" description="Low complexity" evidence="2">
    <location>
        <begin position="424"/>
        <end position="441"/>
    </location>
</feature>
<dbReference type="InterPro" id="IPR000008">
    <property type="entry name" value="C2_dom"/>
</dbReference>
<dbReference type="InParanoid" id="A0A1W4XVV2"/>
<dbReference type="SUPFAM" id="SSF49562">
    <property type="entry name" value="C2 domain (Calcium/lipid-binding domain, CaLB)"/>
    <property type="match status" value="1"/>
</dbReference>
<dbReference type="AlphaFoldDB" id="A0A1W4XVV2"/>
<dbReference type="GO" id="GO:0001227">
    <property type="term" value="F:DNA-binding transcription repressor activity, RNA polymerase II-specific"/>
    <property type="evidence" value="ECO:0007669"/>
    <property type="project" value="InterPro"/>
</dbReference>
<evidence type="ECO:0000313" key="4">
    <source>
        <dbReference type="Proteomes" id="UP000192223"/>
    </source>
</evidence>